<keyword evidence="3 10" id="KW-0812">Transmembrane</keyword>
<feature type="domain" description="HTH myb-type" evidence="15">
    <location>
        <begin position="287"/>
        <end position="344"/>
    </location>
</feature>
<reference evidence="16" key="1">
    <citation type="submission" date="2020-05" db="UniProtKB">
        <authorList>
            <consortium name="EnsemblMetazoa"/>
        </authorList>
    </citation>
    <scope>IDENTIFICATION</scope>
    <source>
        <strain evidence="16">BB02</strain>
    </source>
</reference>
<feature type="coiled-coil region" evidence="9">
    <location>
        <begin position="219"/>
        <end position="247"/>
    </location>
</feature>
<dbReference type="SUPFAM" id="SSF46565">
    <property type="entry name" value="Chaperone J-domain"/>
    <property type="match status" value="1"/>
</dbReference>
<feature type="chain" id="PRO_5012767748" description="DnaJ homolog subfamily C member 2" evidence="11">
    <location>
        <begin position="24"/>
        <end position="510"/>
    </location>
</feature>
<name>A0A2C9JZF9_BIOGL</name>
<evidence type="ECO:0000259" key="14">
    <source>
        <dbReference type="PROSITE" id="PS51293"/>
    </source>
</evidence>
<evidence type="ECO:0000256" key="2">
    <source>
        <dbReference type="ARBA" id="ARBA00014469"/>
    </source>
</evidence>
<dbReference type="InterPro" id="IPR017884">
    <property type="entry name" value="SANT_dom"/>
</dbReference>
<dbReference type="Gene3D" id="1.10.287.110">
    <property type="entry name" value="DnaJ domain"/>
    <property type="match status" value="1"/>
</dbReference>
<evidence type="ECO:0000256" key="1">
    <source>
        <dbReference type="ARBA" id="ARBA00004514"/>
    </source>
</evidence>
<keyword evidence="4 11" id="KW-0732">Signal</keyword>
<dbReference type="GO" id="GO:0012505">
    <property type="term" value="C:endomembrane system"/>
    <property type="evidence" value="ECO:0007669"/>
    <property type="project" value="UniProtKB-SubCell"/>
</dbReference>
<keyword evidence="5" id="KW-0156">Chromatin regulator</keyword>
<dbReference type="PROSITE" id="PS51294">
    <property type="entry name" value="HTH_MYB"/>
    <property type="match status" value="2"/>
</dbReference>
<feature type="domain" description="Myb-like" evidence="13">
    <location>
        <begin position="287"/>
        <end position="328"/>
    </location>
</feature>
<evidence type="ECO:0000256" key="9">
    <source>
        <dbReference type="SAM" id="Coils"/>
    </source>
</evidence>
<dbReference type="PROSITE" id="PS51293">
    <property type="entry name" value="SANT"/>
    <property type="match status" value="1"/>
</dbReference>
<dbReference type="Gene3D" id="1.10.10.60">
    <property type="entry name" value="Homeodomain-like"/>
    <property type="match status" value="2"/>
</dbReference>
<evidence type="ECO:0000313" key="17">
    <source>
        <dbReference type="Proteomes" id="UP000076420"/>
    </source>
</evidence>
<feature type="transmembrane region" description="Helical" evidence="10">
    <location>
        <begin position="130"/>
        <end position="151"/>
    </location>
</feature>
<dbReference type="InterPro" id="IPR009057">
    <property type="entry name" value="Homeodomain-like_sf"/>
</dbReference>
<dbReference type="InterPro" id="IPR052606">
    <property type="entry name" value="DnaJ_domain_protein"/>
</dbReference>
<evidence type="ECO:0000259" key="15">
    <source>
        <dbReference type="PROSITE" id="PS51294"/>
    </source>
</evidence>
<organism evidence="16 17">
    <name type="scientific">Biomphalaria glabrata</name>
    <name type="common">Bloodfluke planorb</name>
    <name type="synonym">Freshwater snail</name>
    <dbReference type="NCBI Taxonomy" id="6526"/>
    <lineage>
        <taxon>Eukaryota</taxon>
        <taxon>Metazoa</taxon>
        <taxon>Spiralia</taxon>
        <taxon>Lophotrochozoa</taxon>
        <taxon>Mollusca</taxon>
        <taxon>Gastropoda</taxon>
        <taxon>Heterobranchia</taxon>
        <taxon>Euthyneura</taxon>
        <taxon>Panpulmonata</taxon>
        <taxon>Hygrophila</taxon>
        <taxon>Lymnaeoidea</taxon>
        <taxon>Planorbidae</taxon>
        <taxon>Biomphalaria</taxon>
    </lineage>
</organism>
<dbReference type="Proteomes" id="UP000076420">
    <property type="component" value="Unassembled WGS sequence"/>
</dbReference>
<dbReference type="GO" id="GO:0006325">
    <property type="term" value="P:chromatin organization"/>
    <property type="evidence" value="ECO:0007669"/>
    <property type="project" value="UniProtKB-KW"/>
</dbReference>
<dbReference type="PROSITE" id="PS00636">
    <property type="entry name" value="DNAJ_1"/>
    <property type="match status" value="1"/>
</dbReference>
<dbReference type="AlphaFoldDB" id="A0A2C9JZF9"/>
<evidence type="ECO:0000256" key="10">
    <source>
        <dbReference type="SAM" id="Phobius"/>
    </source>
</evidence>
<evidence type="ECO:0000313" key="16">
    <source>
        <dbReference type="EnsemblMetazoa" id="BGLB010531-PB"/>
    </source>
</evidence>
<dbReference type="PANTHER" id="PTHR44653:SF2">
    <property type="entry name" value="DNAJ HOMOLOG SUBFAMILY C MEMBER 1"/>
    <property type="match status" value="1"/>
</dbReference>
<keyword evidence="7 10" id="KW-0472">Membrane</keyword>
<evidence type="ECO:0000256" key="5">
    <source>
        <dbReference type="ARBA" id="ARBA00022853"/>
    </source>
</evidence>
<dbReference type="KEGG" id="bgt:106074058"/>
<dbReference type="CDD" id="cd06257">
    <property type="entry name" value="DnaJ"/>
    <property type="match status" value="1"/>
</dbReference>
<dbReference type="RefSeq" id="XP_013090236.2">
    <property type="nucleotide sequence ID" value="XM_013234782.2"/>
</dbReference>
<dbReference type="SMART" id="SM00271">
    <property type="entry name" value="DnaJ"/>
    <property type="match status" value="1"/>
</dbReference>
<comment type="subcellular location">
    <subcellularLocation>
        <location evidence="1">Cytoplasm</location>
        <location evidence="1">Cytosol</location>
    </subcellularLocation>
    <subcellularLocation>
        <location evidence="8">Endomembrane system</location>
        <topology evidence="8">Single-pass membrane protein</topology>
    </subcellularLocation>
</comment>
<dbReference type="InterPro" id="IPR001623">
    <property type="entry name" value="DnaJ_domain"/>
</dbReference>
<gene>
    <name evidence="16" type="primary">106074058</name>
</gene>
<dbReference type="OrthoDB" id="10250354at2759"/>
<dbReference type="PRINTS" id="PR00625">
    <property type="entry name" value="JDOMAIN"/>
</dbReference>
<sequence>MAAKHCGELLLTLLVLFVNPVHGWDSDDLEIFDLVEEINVNFYQYFGIEQSASTSEIKKAYRKLTLQYHPDKNSAEDAEEKFRQIVAIYEVLKDDSKRAKYNQVLVEGLPDWRQPVYYYRRARKMGIYELAILMFIIFTLGQYFVAWAIYIEKRLVLDEVLSSKKKKEKKKKKQAAVDDCVSEEESIPTPRVLDLWPFRLSVYIFFTLYNLPATIHWWLEERKKRQEREEEARAAALEESKEEFIRKPKKRAQMELPEYSSEMLAKYSEPLSNKKETQTLEKDITDMPSVKKGDWTSEELVLLSKAVNKFPGGTHDRWEKIAEMVGRSVADVTAKAKETKGNYSMNLSDSVQSSFSKSLGNFSISDYIITQNEDGDDILVPCDENGEPTVRKRHKPTKIVKTAERTLLITQSTEENPSVQANVSSSLSKGPIKNVLTINSDVIKSKEPWTQNQQTIFEWALKQYPKGTEARWDKVAQHIPGKTKEDCILRFKDLAELVSKRKKEQVNVSK</sequence>
<evidence type="ECO:0000256" key="11">
    <source>
        <dbReference type="SAM" id="SignalP"/>
    </source>
</evidence>
<dbReference type="CDD" id="cd00167">
    <property type="entry name" value="SANT"/>
    <property type="match status" value="2"/>
</dbReference>
<evidence type="ECO:0000256" key="7">
    <source>
        <dbReference type="ARBA" id="ARBA00023136"/>
    </source>
</evidence>
<dbReference type="SUPFAM" id="SSF46689">
    <property type="entry name" value="Homeodomain-like"/>
    <property type="match status" value="2"/>
</dbReference>
<dbReference type="Pfam" id="PF23082">
    <property type="entry name" value="Myb_DNA-binding_2"/>
    <property type="match status" value="1"/>
</dbReference>
<evidence type="ECO:0000256" key="8">
    <source>
        <dbReference type="ARBA" id="ARBA00037847"/>
    </source>
</evidence>
<dbReference type="Pfam" id="PF00226">
    <property type="entry name" value="DnaJ"/>
    <property type="match status" value="1"/>
</dbReference>
<dbReference type="SMART" id="SM00717">
    <property type="entry name" value="SANT"/>
    <property type="match status" value="2"/>
</dbReference>
<proteinExistence type="predicted"/>
<feature type="domain" description="J" evidence="12">
    <location>
        <begin position="41"/>
        <end position="105"/>
    </location>
</feature>
<feature type="domain" description="HTH myb-type" evidence="15">
    <location>
        <begin position="441"/>
        <end position="499"/>
    </location>
</feature>
<dbReference type="STRING" id="6526.A0A2C9JZF9"/>
<dbReference type="InterPro" id="IPR017930">
    <property type="entry name" value="Myb_dom"/>
</dbReference>
<dbReference type="VEuPathDB" id="VectorBase:BGLB010531"/>
<keyword evidence="6 10" id="KW-1133">Transmembrane helix</keyword>
<feature type="domain" description="Myb-like" evidence="13">
    <location>
        <begin position="446"/>
        <end position="495"/>
    </location>
</feature>
<dbReference type="InterPro" id="IPR001005">
    <property type="entry name" value="SANT/Myb"/>
</dbReference>
<evidence type="ECO:0000256" key="4">
    <source>
        <dbReference type="ARBA" id="ARBA00022729"/>
    </source>
</evidence>
<evidence type="ECO:0000259" key="12">
    <source>
        <dbReference type="PROSITE" id="PS50076"/>
    </source>
</evidence>
<accession>A0A2C9JZF9</accession>
<dbReference type="VEuPathDB" id="VectorBase:BGLAX_029917"/>
<keyword evidence="9" id="KW-0175">Coiled coil</keyword>
<dbReference type="PROSITE" id="PS50090">
    <property type="entry name" value="MYB_LIKE"/>
    <property type="match status" value="2"/>
</dbReference>
<evidence type="ECO:0000256" key="3">
    <source>
        <dbReference type="ARBA" id="ARBA00022692"/>
    </source>
</evidence>
<protein>
    <recommendedName>
        <fullName evidence="2">DnaJ homolog subfamily C member 2</fullName>
    </recommendedName>
</protein>
<dbReference type="EnsemblMetazoa" id="BGLB010531-RB">
    <property type="protein sequence ID" value="BGLB010531-PB"/>
    <property type="gene ID" value="BGLB010531"/>
</dbReference>
<feature type="domain" description="SANT" evidence="14">
    <location>
        <begin position="444"/>
        <end position="499"/>
    </location>
</feature>
<evidence type="ECO:0000256" key="6">
    <source>
        <dbReference type="ARBA" id="ARBA00022989"/>
    </source>
</evidence>
<dbReference type="GO" id="GO:0005829">
    <property type="term" value="C:cytosol"/>
    <property type="evidence" value="ECO:0007669"/>
    <property type="project" value="UniProtKB-SubCell"/>
</dbReference>
<dbReference type="PROSITE" id="PS50076">
    <property type="entry name" value="DNAJ_2"/>
    <property type="match status" value="1"/>
</dbReference>
<evidence type="ECO:0000259" key="13">
    <source>
        <dbReference type="PROSITE" id="PS50090"/>
    </source>
</evidence>
<dbReference type="PANTHER" id="PTHR44653">
    <property type="entry name" value="DNAJ HOMOLOG SUBFAMILY C MEMBER 1"/>
    <property type="match status" value="1"/>
</dbReference>
<feature type="signal peptide" evidence="11">
    <location>
        <begin position="1"/>
        <end position="23"/>
    </location>
</feature>
<dbReference type="InterPro" id="IPR018253">
    <property type="entry name" value="DnaJ_domain_CS"/>
</dbReference>
<dbReference type="Pfam" id="PF00249">
    <property type="entry name" value="Myb_DNA-binding"/>
    <property type="match status" value="1"/>
</dbReference>
<dbReference type="InterPro" id="IPR036869">
    <property type="entry name" value="J_dom_sf"/>
</dbReference>